<dbReference type="Pfam" id="PF00749">
    <property type="entry name" value="tRNA-synt_1c"/>
    <property type="match status" value="1"/>
</dbReference>
<gene>
    <name evidence="17" type="primary">GUS1</name>
    <name evidence="17" type="ORF">Sste5346_004863</name>
</gene>
<dbReference type="Gene3D" id="2.40.240.10">
    <property type="entry name" value="Ribosomal Protein L25, Chain P"/>
    <property type="match status" value="1"/>
</dbReference>
<dbReference type="Proteomes" id="UP001583186">
    <property type="component" value="Unassembled WGS sequence"/>
</dbReference>
<feature type="signal peptide" evidence="13">
    <location>
        <begin position="1"/>
        <end position="22"/>
    </location>
</feature>
<protein>
    <recommendedName>
        <fullName evidence="3">glutamate--tRNA ligase</fullName>
        <ecNumber evidence="3">6.1.1.17</ecNumber>
    </recommendedName>
    <alternativeName>
        <fullName evidence="10">Glutamyl-tRNA synthetase</fullName>
    </alternativeName>
</protein>
<feature type="chain" id="PRO_5047168823" description="glutamate--tRNA ligase" evidence="13">
    <location>
        <begin position="23"/>
        <end position="713"/>
    </location>
</feature>
<feature type="domain" description="tRNA synthetases class I (E and Q) anti-codon binding" evidence="16">
    <location>
        <begin position="618"/>
        <end position="695"/>
    </location>
</feature>
<dbReference type="InterPro" id="IPR020061">
    <property type="entry name" value="Glu_tRNA_lig_a-bdl"/>
</dbReference>
<sequence length="713" mass="79840">MSRLEIAAKADLAPVLLSLVLAHHLHVSGVLPDLARSFYAGKILDDGASVVRFVSADGNVVVGDDVCPALVTAAGEKHTTVGEWVTKSANFASKNRKEIEDHLIGLESRLTLRTFIVGHTLTLADLAIWSALRSNPVGQSLMCKTDGHAHRWYNFVPASAPWLAPLIEELTAPAAKERAEGRAAASAAGASYDIDLPDLDGPITTRFPPEPSGYLHIGHAKAALLNDFFAHSRPGGKLICRFDDTNPSKESMEFQDSIVEDLAMIDIHADTTSYSSDYFQQMYDLAIQLIRDGKAFADDSELGKGDEERKNRLPSKRRNLGIEETLARFADMTTGSDEGRRWCIRARIACDSPNGTLRDPVIYRCNLTPHHRTGTDWKVYPTYNFCAPILDSLEGVTLALRTNEYRDRNVQYAWFQEALGLRRVPIYDFSRMNFVRTVLSKRKLTQIVQDKKVWGWDDPRMPTVRGVLRRGVVVPALREFVLKQGPSRNVLNLEWGAFWALNKKHIDPVAPRHTAIVEKNVVRCTIQGIDDDAQLAPLTRPKYIKKPELGSKTVLLGRTILVEQVDAQSFAMGEEITLMNWGNAIVRSVEKDSTDGQTIKTLDLEFNPGGDVKKTKKVTWLADTNTTENDNLIPVDLISFDYLITKNKLDKSDNLTDCLTEVTEFRRQAFADCNVKLLQRGAIIQFERKGYYKLDSVLQDGQERMVFFDIPVR</sequence>
<evidence type="ECO:0000256" key="10">
    <source>
        <dbReference type="ARBA" id="ARBA00030865"/>
    </source>
</evidence>
<dbReference type="InterPro" id="IPR000924">
    <property type="entry name" value="Glu/Gln-tRNA-synth"/>
</dbReference>
<keyword evidence="9 12" id="KW-0030">Aminoacyl-tRNA synthetase</keyword>
<dbReference type="NCBIfam" id="TIGR00463">
    <property type="entry name" value="gltX_arch"/>
    <property type="match status" value="1"/>
</dbReference>
<dbReference type="EC" id="6.1.1.17" evidence="3"/>
<dbReference type="GO" id="GO:0004818">
    <property type="term" value="F:glutamate-tRNA ligase activity"/>
    <property type="evidence" value="ECO:0007669"/>
    <property type="project" value="UniProtKB-EC"/>
</dbReference>
<keyword evidence="7 12" id="KW-0067">ATP-binding</keyword>
<evidence type="ECO:0000256" key="11">
    <source>
        <dbReference type="ARBA" id="ARBA00048351"/>
    </source>
</evidence>
<dbReference type="PANTHER" id="PTHR43097:SF5">
    <property type="entry name" value="GLUTAMATE--TRNA LIGASE"/>
    <property type="match status" value="1"/>
</dbReference>
<dbReference type="PANTHER" id="PTHR43097">
    <property type="entry name" value="GLUTAMINE-TRNA LIGASE"/>
    <property type="match status" value="1"/>
</dbReference>
<dbReference type="Gene3D" id="1.10.1160.10">
    <property type="entry name" value="Glutamyl-trna Synthetase, Domain 2"/>
    <property type="match status" value="1"/>
</dbReference>
<dbReference type="InterPro" id="IPR014729">
    <property type="entry name" value="Rossmann-like_a/b/a_fold"/>
</dbReference>
<feature type="domain" description="Glutamyl/glutaminyl-tRNA synthetase class Ib catalytic" evidence="14">
    <location>
        <begin position="203"/>
        <end position="507"/>
    </location>
</feature>
<dbReference type="Gene3D" id="3.90.800.10">
    <property type="entry name" value="Glutamyl-tRNA Synthetase, Domain 3"/>
    <property type="match status" value="1"/>
</dbReference>
<dbReference type="InterPro" id="IPR011035">
    <property type="entry name" value="Ribosomal_bL25/Gln-tRNA_synth"/>
</dbReference>
<keyword evidence="8 12" id="KW-0648">Protein biosynthesis</keyword>
<dbReference type="EMBL" id="JAWCUI010000024">
    <property type="protein sequence ID" value="KAL1896121.1"/>
    <property type="molecule type" value="Genomic_DNA"/>
</dbReference>
<accession>A0ABR3Z664</accession>
<dbReference type="Pfam" id="PF03950">
    <property type="entry name" value="tRNA-synt_1c_C"/>
    <property type="match status" value="1"/>
</dbReference>
<dbReference type="InterPro" id="IPR020056">
    <property type="entry name" value="Rbsml_bL25/Gln-tRNA_synth_N"/>
</dbReference>
<evidence type="ECO:0000256" key="4">
    <source>
        <dbReference type="ARBA" id="ARBA00022490"/>
    </source>
</evidence>
<name>A0ABR3Z664_9PEZI</name>
<organism evidence="17 18">
    <name type="scientific">Sporothrix stenoceras</name>
    <dbReference type="NCBI Taxonomy" id="5173"/>
    <lineage>
        <taxon>Eukaryota</taxon>
        <taxon>Fungi</taxon>
        <taxon>Dikarya</taxon>
        <taxon>Ascomycota</taxon>
        <taxon>Pezizomycotina</taxon>
        <taxon>Sordariomycetes</taxon>
        <taxon>Sordariomycetidae</taxon>
        <taxon>Ophiostomatales</taxon>
        <taxon>Ophiostomataceae</taxon>
        <taxon>Sporothrix</taxon>
    </lineage>
</organism>
<dbReference type="Pfam" id="PF20974">
    <property type="entry name" value="tRNA-synt_1c_C2"/>
    <property type="match status" value="1"/>
</dbReference>
<dbReference type="Gene3D" id="1.20.1050.10">
    <property type="match status" value="1"/>
</dbReference>
<dbReference type="InterPro" id="IPR004526">
    <property type="entry name" value="Glu-tRNA-synth_arc/euk"/>
</dbReference>
<dbReference type="Gene3D" id="3.40.50.620">
    <property type="entry name" value="HUPs"/>
    <property type="match status" value="1"/>
</dbReference>
<reference evidence="17 18" key="1">
    <citation type="journal article" date="2024" name="IMA Fungus">
        <title>IMA Genome - F19 : A genome assembly and annotation guide to empower mycologists, including annotated draft genome sequences of Ceratocystis pirilliformis, Diaporthe australafricana, Fusarium ophioides, Paecilomyces lecythidis, and Sporothrix stenoceras.</title>
        <authorList>
            <person name="Aylward J."/>
            <person name="Wilson A.M."/>
            <person name="Visagie C.M."/>
            <person name="Spraker J."/>
            <person name="Barnes I."/>
            <person name="Buitendag C."/>
            <person name="Ceriani C."/>
            <person name="Del Mar Angel L."/>
            <person name="du Plessis D."/>
            <person name="Fuchs T."/>
            <person name="Gasser K."/>
            <person name="Kramer D."/>
            <person name="Li W."/>
            <person name="Munsamy K."/>
            <person name="Piso A."/>
            <person name="Price J.L."/>
            <person name="Sonnekus B."/>
            <person name="Thomas C."/>
            <person name="van der Nest A."/>
            <person name="van Dijk A."/>
            <person name="van Heerden A."/>
            <person name="van Vuuren N."/>
            <person name="Yilmaz N."/>
            <person name="Duong T.A."/>
            <person name="van der Merwe N.A."/>
            <person name="Wingfield M.J."/>
            <person name="Wingfield B.D."/>
        </authorList>
    </citation>
    <scope>NUCLEOTIDE SEQUENCE [LARGE SCALE GENOMIC DNA]</scope>
    <source>
        <strain evidence="17 18">CMW 5346</strain>
    </source>
</reference>
<evidence type="ECO:0000256" key="1">
    <source>
        <dbReference type="ARBA" id="ARBA00004496"/>
    </source>
</evidence>
<evidence type="ECO:0000313" key="17">
    <source>
        <dbReference type="EMBL" id="KAL1896121.1"/>
    </source>
</evidence>
<evidence type="ECO:0000256" key="6">
    <source>
        <dbReference type="ARBA" id="ARBA00022741"/>
    </source>
</evidence>
<evidence type="ECO:0000256" key="3">
    <source>
        <dbReference type="ARBA" id="ARBA00012835"/>
    </source>
</evidence>
<comment type="catalytic activity">
    <reaction evidence="11">
        <text>tRNA(Glu) + L-glutamate + ATP = L-glutamyl-tRNA(Glu) + AMP + diphosphate</text>
        <dbReference type="Rhea" id="RHEA:23540"/>
        <dbReference type="Rhea" id="RHEA-COMP:9663"/>
        <dbReference type="Rhea" id="RHEA-COMP:9680"/>
        <dbReference type="ChEBI" id="CHEBI:29985"/>
        <dbReference type="ChEBI" id="CHEBI:30616"/>
        <dbReference type="ChEBI" id="CHEBI:33019"/>
        <dbReference type="ChEBI" id="CHEBI:78442"/>
        <dbReference type="ChEBI" id="CHEBI:78520"/>
        <dbReference type="ChEBI" id="CHEBI:456215"/>
        <dbReference type="EC" id="6.1.1.17"/>
    </reaction>
</comment>
<dbReference type="SUPFAM" id="SSF47616">
    <property type="entry name" value="GST C-terminal domain-like"/>
    <property type="match status" value="1"/>
</dbReference>
<keyword evidence="13" id="KW-0732">Signal</keyword>
<keyword evidence="18" id="KW-1185">Reference proteome</keyword>
<evidence type="ECO:0000256" key="2">
    <source>
        <dbReference type="ARBA" id="ARBA00008927"/>
    </source>
</evidence>
<evidence type="ECO:0000259" key="14">
    <source>
        <dbReference type="Pfam" id="PF00749"/>
    </source>
</evidence>
<dbReference type="InterPro" id="IPR020058">
    <property type="entry name" value="Glu/Gln-tRNA-synth_Ib_cat-dom"/>
</dbReference>
<dbReference type="InterPro" id="IPR036282">
    <property type="entry name" value="Glutathione-S-Trfase_C_sf"/>
</dbReference>
<comment type="similarity">
    <text evidence="2">Belongs to the class-I aminoacyl-tRNA synthetase family. Glutamate--tRNA ligase type 2 subfamily.</text>
</comment>
<keyword evidence="4" id="KW-0963">Cytoplasm</keyword>
<evidence type="ECO:0000259" key="15">
    <source>
        <dbReference type="Pfam" id="PF03950"/>
    </source>
</evidence>
<comment type="subcellular location">
    <subcellularLocation>
        <location evidence="1">Cytoplasm</location>
    </subcellularLocation>
</comment>
<evidence type="ECO:0000256" key="7">
    <source>
        <dbReference type="ARBA" id="ARBA00022840"/>
    </source>
</evidence>
<evidence type="ECO:0000256" key="12">
    <source>
        <dbReference type="RuleBase" id="RU363037"/>
    </source>
</evidence>
<feature type="domain" description="Glutamyl/glutaminyl-tRNA synthetase class Ib anti-codon binding" evidence="15">
    <location>
        <begin position="510"/>
        <end position="602"/>
    </location>
</feature>
<dbReference type="PROSITE" id="PS00178">
    <property type="entry name" value="AA_TRNA_LIGASE_I"/>
    <property type="match status" value="1"/>
</dbReference>
<dbReference type="SUPFAM" id="SSF50715">
    <property type="entry name" value="Ribosomal protein L25-like"/>
    <property type="match status" value="1"/>
</dbReference>
<dbReference type="PRINTS" id="PR00987">
    <property type="entry name" value="TRNASYNTHGLU"/>
</dbReference>
<dbReference type="InterPro" id="IPR049437">
    <property type="entry name" value="tRNA-synt_1c_C2"/>
</dbReference>
<evidence type="ECO:0000259" key="16">
    <source>
        <dbReference type="Pfam" id="PF20974"/>
    </source>
</evidence>
<evidence type="ECO:0000256" key="9">
    <source>
        <dbReference type="ARBA" id="ARBA00023146"/>
    </source>
</evidence>
<comment type="caution">
    <text evidence="17">The sequence shown here is derived from an EMBL/GenBank/DDBJ whole genome shotgun (WGS) entry which is preliminary data.</text>
</comment>
<dbReference type="InterPro" id="IPR001412">
    <property type="entry name" value="aa-tRNA-synth_I_CS"/>
</dbReference>
<evidence type="ECO:0000256" key="5">
    <source>
        <dbReference type="ARBA" id="ARBA00022598"/>
    </source>
</evidence>
<evidence type="ECO:0000313" key="18">
    <source>
        <dbReference type="Proteomes" id="UP001583186"/>
    </source>
</evidence>
<keyword evidence="5 12" id="KW-0436">Ligase</keyword>
<dbReference type="SUPFAM" id="SSF52374">
    <property type="entry name" value="Nucleotidylyl transferase"/>
    <property type="match status" value="1"/>
</dbReference>
<evidence type="ECO:0000256" key="8">
    <source>
        <dbReference type="ARBA" id="ARBA00022917"/>
    </source>
</evidence>
<keyword evidence="6 12" id="KW-0547">Nucleotide-binding</keyword>
<dbReference type="InterPro" id="IPR050132">
    <property type="entry name" value="Gln/Glu-tRNA_Ligase"/>
</dbReference>
<dbReference type="InterPro" id="IPR020059">
    <property type="entry name" value="Glu/Gln-tRNA-synth_Ib_codon-bd"/>
</dbReference>
<proteinExistence type="inferred from homology"/>
<evidence type="ECO:0000256" key="13">
    <source>
        <dbReference type="SAM" id="SignalP"/>
    </source>
</evidence>